<reference evidence="1 2" key="2">
    <citation type="journal article" date="2022" name="Mol. Ecol. Resour.">
        <title>The genomes of chicory, endive, great burdock and yacon provide insights into Asteraceae paleo-polyploidization history and plant inulin production.</title>
        <authorList>
            <person name="Fan W."/>
            <person name="Wang S."/>
            <person name="Wang H."/>
            <person name="Wang A."/>
            <person name="Jiang F."/>
            <person name="Liu H."/>
            <person name="Zhao H."/>
            <person name="Xu D."/>
            <person name="Zhang Y."/>
        </authorList>
    </citation>
    <scope>NUCLEOTIDE SEQUENCE [LARGE SCALE GENOMIC DNA]</scope>
    <source>
        <strain evidence="2">cv. Yunnan</strain>
        <tissue evidence="1">Leaves</tissue>
    </source>
</reference>
<proteinExistence type="predicted"/>
<keyword evidence="2" id="KW-1185">Reference proteome</keyword>
<dbReference type="Proteomes" id="UP001056120">
    <property type="component" value="Linkage Group LG12"/>
</dbReference>
<protein>
    <submittedName>
        <fullName evidence="1">Uncharacterized protein</fullName>
    </submittedName>
</protein>
<organism evidence="1 2">
    <name type="scientific">Smallanthus sonchifolius</name>
    <dbReference type="NCBI Taxonomy" id="185202"/>
    <lineage>
        <taxon>Eukaryota</taxon>
        <taxon>Viridiplantae</taxon>
        <taxon>Streptophyta</taxon>
        <taxon>Embryophyta</taxon>
        <taxon>Tracheophyta</taxon>
        <taxon>Spermatophyta</taxon>
        <taxon>Magnoliopsida</taxon>
        <taxon>eudicotyledons</taxon>
        <taxon>Gunneridae</taxon>
        <taxon>Pentapetalae</taxon>
        <taxon>asterids</taxon>
        <taxon>campanulids</taxon>
        <taxon>Asterales</taxon>
        <taxon>Asteraceae</taxon>
        <taxon>Asteroideae</taxon>
        <taxon>Heliantheae alliance</taxon>
        <taxon>Millerieae</taxon>
        <taxon>Smallanthus</taxon>
    </lineage>
</organism>
<gene>
    <name evidence="1" type="ORF">L1987_35561</name>
</gene>
<evidence type="ECO:0000313" key="1">
    <source>
        <dbReference type="EMBL" id="KAI3792951.1"/>
    </source>
</evidence>
<name>A0ACB9HBR7_9ASTR</name>
<dbReference type="EMBL" id="CM042029">
    <property type="protein sequence ID" value="KAI3792951.1"/>
    <property type="molecule type" value="Genomic_DNA"/>
</dbReference>
<comment type="caution">
    <text evidence="1">The sequence shown here is derived from an EMBL/GenBank/DDBJ whole genome shotgun (WGS) entry which is preliminary data.</text>
</comment>
<accession>A0ACB9HBR7</accession>
<reference evidence="2" key="1">
    <citation type="journal article" date="2022" name="Mol. Ecol. Resour.">
        <title>The genomes of chicory, endive, great burdock and yacon provide insights into Asteraceae palaeo-polyploidization history and plant inulin production.</title>
        <authorList>
            <person name="Fan W."/>
            <person name="Wang S."/>
            <person name="Wang H."/>
            <person name="Wang A."/>
            <person name="Jiang F."/>
            <person name="Liu H."/>
            <person name="Zhao H."/>
            <person name="Xu D."/>
            <person name="Zhang Y."/>
        </authorList>
    </citation>
    <scope>NUCLEOTIDE SEQUENCE [LARGE SCALE GENOMIC DNA]</scope>
    <source>
        <strain evidence="2">cv. Yunnan</strain>
    </source>
</reference>
<sequence>MSKREVRRKGNSKPSSFLDGTLESAMRRYSLRSDTGAAPATTVKTKGKKSKTTKKDFIMNTRSDSLADDDIIPSLEIDVHGADISNPDVHATDKELTTHNLEGEYGKNQIHNRDLVVDTSMANPVRVGGEPDYQQVLLNQEYSGNSILDNLSTAMTTDMEIGKGVDSEVNSKYQNLASSISMQEVSSDGTLGAWEKICYLFQQINWPGEWGTVDPSLNAQWESNLSVKLGKATEKVVNVDQVKALCNLLREPVATMEYEVCDNHFVEDNIMVALLRRWQASVKKDHINIPEGPVLNDNLCDIRNEANSETEEGEMPKKRKKKNRKGGGKRYKVVGREEEAQPDGTFERSNGGTIRKKYKIWSSKNRKPEKNISIKKHVFKTGGIPPSKHLLGFPEFQLGTEGNRASANAGEKTNPQKQTPVGDFYKSAAAVEERLSDTVKNINTSNGHRKLLNSVKSLPSCKISKFSARLNAEGEVCIDEGMVESEPVSENVDTHNNATPRPSYATMLSGQSQPMAEDKVMSRPRSEEDRERDAQLVKDGSAKYTTKPGKGPQLDNEGFTTVRRKKGGHSTNSQDPRRPLEDISNAPRIFGANTGFNGRRKVTNVIQVKDRNIQNASKGHVLPVSSMANERGEECNSGTLNNRGENNQTSSIQSAGQHLDNHGRVKHRKPVISVIETTNRFTLLDENGTPCEENNENDKMRNSEEDIPKSLNEGWIKKQERNLNTRYASLVTQEQRFEAKSESDYLNDQDMNGMQTGDPQVEEVESETDDMATLMKNDTLNANLPASELGPVQIPDGPQHNQDMDMQDSNIKVV</sequence>
<evidence type="ECO:0000313" key="2">
    <source>
        <dbReference type="Proteomes" id="UP001056120"/>
    </source>
</evidence>